<feature type="compositionally biased region" description="Basic residues" evidence="1">
    <location>
        <begin position="11"/>
        <end position="25"/>
    </location>
</feature>
<proteinExistence type="predicted"/>
<reference evidence="2 3" key="1">
    <citation type="submission" date="2021-06" db="EMBL/GenBank/DDBJ databases">
        <title>Caerostris darwini draft genome.</title>
        <authorList>
            <person name="Kono N."/>
            <person name="Arakawa K."/>
        </authorList>
    </citation>
    <scope>NUCLEOTIDE SEQUENCE [LARGE SCALE GENOMIC DNA]</scope>
</reference>
<accession>A0AAV4SX68</accession>
<dbReference type="Proteomes" id="UP001054837">
    <property type="component" value="Unassembled WGS sequence"/>
</dbReference>
<feature type="region of interest" description="Disordered" evidence="1">
    <location>
        <begin position="1"/>
        <end position="32"/>
    </location>
</feature>
<comment type="caution">
    <text evidence="2">The sequence shown here is derived from an EMBL/GenBank/DDBJ whole genome shotgun (WGS) entry which is preliminary data.</text>
</comment>
<protein>
    <recommendedName>
        <fullName evidence="4">Ribosomal protein L32</fullName>
    </recommendedName>
</protein>
<gene>
    <name evidence="2" type="ORF">CDAR_556221</name>
</gene>
<feature type="non-terminal residue" evidence="2">
    <location>
        <position position="81"/>
    </location>
</feature>
<dbReference type="EMBL" id="BPLQ01008699">
    <property type="protein sequence ID" value="GIY38968.1"/>
    <property type="molecule type" value="Genomic_DNA"/>
</dbReference>
<name>A0AAV4SX68_9ARAC</name>
<evidence type="ECO:0000313" key="2">
    <source>
        <dbReference type="EMBL" id="GIY38968.1"/>
    </source>
</evidence>
<keyword evidence="3" id="KW-1185">Reference proteome</keyword>
<evidence type="ECO:0008006" key="4">
    <source>
        <dbReference type="Google" id="ProtNLM"/>
    </source>
</evidence>
<sequence length="81" mass="9467">MANAIWPKSPGKAKKEWKLKRRKEKKSNQYPSDVAVENSQFSVGNAADESKVFSFFSLNKRNARFSCRRKKARTTKEMWPQ</sequence>
<evidence type="ECO:0000256" key="1">
    <source>
        <dbReference type="SAM" id="MobiDB-lite"/>
    </source>
</evidence>
<evidence type="ECO:0000313" key="3">
    <source>
        <dbReference type="Proteomes" id="UP001054837"/>
    </source>
</evidence>
<organism evidence="2 3">
    <name type="scientific">Caerostris darwini</name>
    <dbReference type="NCBI Taxonomy" id="1538125"/>
    <lineage>
        <taxon>Eukaryota</taxon>
        <taxon>Metazoa</taxon>
        <taxon>Ecdysozoa</taxon>
        <taxon>Arthropoda</taxon>
        <taxon>Chelicerata</taxon>
        <taxon>Arachnida</taxon>
        <taxon>Araneae</taxon>
        <taxon>Araneomorphae</taxon>
        <taxon>Entelegynae</taxon>
        <taxon>Araneoidea</taxon>
        <taxon>Araneidae</taxon>
        <taxon>Caerostris</taxon>
    </lineage>
</organism>
<dbReference type="AlphaFoldDB" id="A0AAV4SX68"/>